<dbReference type="Proteomes" id="UP000050864">
    <property type="component" value="Unassembled WGS sequence"/>
</dbReference>
<dbReference type="STRING" id="405444.ABB26_14110"/>
<protein>
    <submittedName>
        <fullName evidence="1">Uncharacterized protein</fullName>
    </submittedName>
</protein>
<dbReference type="RefSeq" id="WP_057635203.1">
    <property type="nucleotide sequence ID" value="NZ_LDJI01000026.1"/>
</dbReference>
<sequence length="80" mass="8723">MHPGPALTLLDAVQLHRAIHERYPERGFTVDSPIYETKSGLDAILPDANAPAPLSGTPTRITYSDAEVQRITAMLQATPR</sequence>
<proteinExistence type="predicted"/>
<reference evidence="1 2" key="1">
    <citation type="submission" date="2015-05" db="EMBL/GenBank/DDBJ databases">
        <title>Genome sequencing and analysis of members of genus Stenotrophomonas.</title>
        <authorList>
            <person name="Patil P.P."/>
            <person name="Midha S."/>
            <person name="Patil P.B."/>
        </authorList>
    </citation>
    <scope>NUCLEOTIDE SEQUENCE [LARGE SCALE GENOMIC DNA]</scope>
    <source>
        <strain evidence="1 2">DSM 18929</strain>
    </source>
</reference>
<name>A0A0R0C0Q6_9GAMM</name>
<evidence type="ECO:0000313" key="2">
    <source>
        <dbReference type="Proteomes" id="UP000050864"/>
    </source>
</evidence>
<dbReference type="AlphaFoldDB" id="A0A0R0C0Q6"/>
<dbReference type="PATRIC" id="fig|405444.3.peg.1926"/>
<keyword evidence="2" id="KW-1185">Reference proteome</keyword>
<evidence type="ECO:0000313" key="1">
    <source>
        <dbReference type="EMBL" id="KRG63104.1"/>
    </source>
</evidence>
<comment type="caution">
    <text evidence="1">The sequence shown here is derived from an EMBL/GenBank/DDBJ whole genome shotgun (WGS) entry which is preliminary data.</text>
</comment>
<dbReference type="OrthoDB" id="9792428at2"/>
<dbReference type="EMBL" id="LDJI01000026">
    <property type="protein sequence ID" value="KRG63104.1"/>
    <property type="molecule type" value="Genomic_DNA"/>
</dbReference>
<organism evidence="1 2">
    <name type="scientific">Stenotrophomonas humi</name>
    <dbReference type="NCBI Taxonomy" id="405444"/>
    <lineage>
        <taxon>Bacteria</taxon>
        <taxon>Pseudomonadati</taxon>
        <taxon>Pseudomonadota</taxon>
        <taxon>Gammaproteobacteria</taxon>
        <taxon>Lysobacterales</taxon>
        <taxon>Lysobacteraceae</taxon>
        <taxon>Stenotrophomonas</taxon>
    </lineage>
</organism>
<gene>
    <name evidence="1" type="ORF">ABB26_14110</name>
</gene>
<accession>A0A0R0C0Q6</accession>